<keyword evidence="2" id="KW-0812">Transmembrane</keyword>
<reference evidence="4" key="1">
    <citation type="journal article" date="2023" name="Commun. Biol.">
        <title>Genome analysis of Parmales, the sister group of diatoms, reveals the evolutionary specialization of diatoms from phago-mixotrophs to photoautotrophs.</title>
        <authorList>
            <person name="Ban H."/>
            <person name="Sato S."/>
            <person name="Yoshikawa S."/>
            <person name="Yamada K."/>
            <person name="Nakamura Y."/>
            <person name="Ichinomiya M."/>
            <person name="Sato N."/>
            <person name="Blanc-Mathieu R."/>
            <person name="Endo H."/>
            <person name="Kuwata A."/>
            <person name="Ogata H."/>
        </authorList>
    </citation>
    <scope>NUCLEOTIDE SEQUENCE [LARGE SCALE GENOMIC DNA]</scope>
</reference>
<feature type="transmembrane region" description="Helical" evidence="2">
    <location>
        <begin position="64"/>
        <end position="82"/>
    </location>
</feature>
<name>A0A9W7BQL2_9STRA</name>
<keyword evidence="2" id="KW-1133">Transmembrane helix</keyword>
<accession>A0A9W7BQL2</accession>
<dbReference type="EMBL" id="BLQM01000581">
    <property type="protein sequence ID" value="GMH94949.1"/>
    <property type="molecule type" value="Genomic_DNA"/>
</dbReference>
<dbReference type="AlphaFoldDB" id="A0A9W7BQL2"/>
<evidence type="ECO:0000256" key="2">
    <source>
        <dbReference type="SAM" id="Phobius"/>
    </source>
</evidence>
<proteinExistence type="predicted"/>
<comment type="caution">
    <text evidence="3">The sequence shown here is derived from an EMBL/GenBank/DDBJ whole genome shotgun (WGS) entry which is preliminary data.</text>
</comment>
<feature type="compositionally biased region" description="Basic and acidic residues" evidence="1">
    <location>
        <begin position="111"/>
        <end position="120"/>
    </location>
</feature>
<feature type="transmembrane region" description="Helical" evidence="2">
    <location>
        <begin position="30"/>
        <end position="52"/>
    </location>
</feature>
<protein>
    <submittedName>
        <fullName evidence="3">Uncharacterized protein</fullName>
    </submittedName>
</protein>
<organism evidence="3 4">
    <name type="scientific">Triparma laevis f. inornata</name>
    <dbReference type="NCBI Taxonomy" id="1714386"/>
    <lineage>
        <taxon>Eukaryota</taxon>
        <taxon>Sar</taxon>
        <taxon>Stramenopiles</taxon>
        <taxon>Ochrophyta</taxon>
        <taxon>Bolidophyceae</taxon>
        <taxon>Parmales</taxon>
        <taxon>Triparmaceae</taxon>
        <taxon>Triparma</taxon>
    </lineage>
</organism>
<feature type="region of interest" description="Disordered" evidence="1">
    <location>
        <begin position="111"/>
        <end position="133"/>
    </location>
</feature>
<evidence type="ECO:0000256" key="1">
    <source>
        <dbReference type="SAM" id="MobiDB-lite"/>
    </source>
</evidence>
<evidence type="ECO:0000313" key="4">
    <source>
        <dbReference type="Proteomes" id="UP001162640"/>
    </source>
</evidence>
<sequence>MREEVWFEPMAVVLGKGIVKSASWGLMARVIVGAVLSVTDLATDLFVLYQFWEGGDETLTFRNAQLISLAASFTIQLIVVAYQNHKMGLARILKEMLIVVTGLKAPYDALPRGDGRRPREGCNYGSHDGDVVQ</sequence>
<evidence type="ECO:0000313" key="3">
    <source>
        <dbReference type="EMBL" id="GMH94949.1"/>
    </source>
</evidence>
<gene>
    <name evidence="3" type="ORF">TL16_g13041</name>
</gene>
<keyword evidence="2" id="KW-0472">Membrane</keyword>
<dbReference type="Proteomes" id="UP001162640">
    <property type="component" value="Unassembled WGS sequence"/>
</dbReference>